<protein>
    <submittedName>
        <fullName evidence="3">Uncharacterized protein</fullName>
    </submittedName>
</protein>
<keyword evidence="2" id="KW-0732">Signal</keyword>
<dbReference type="Proteomes" id="UP001224775">
    <property type="component" value="Unassembled WGS sequence"/>
</dbReference>
<dbReference type="AlphaFoldDB" id="A0AAD8YFH3"/>
<evidence type="ECO:0000256" key="1">
    <source>
        <dbReference type="SAM" id="MobiDB-lite"/>
    </source>
</evidence>
<feature type="chain" id="PRO_5042066392" evidence="2">
    <location>
        <begin position="23"/>
        <end position="123"/>
    </location>
</feature>
<feature type="region of interest" description="Disordered" evidence="1">
    <location>
        <begin position="23"/>
        <end position="55"/>
    </location>
</feature>
<reference evidence="3" key="1">
    <citation type="submission" date="2023-06" db="EMBL/GenBank/DDBJ databases">
        <title>Survivors Of The Sea: Transcriptome response of Skeletonema marinoi to long-term dormancy.</title>
        <authorList>
            <person name="Pinder M.I.M."/>
            <person name="Kourtchenko O."/>
            <person name="Robertson E.K."/>
            <person name="Larsson T."/>
            <person name="Maumus F."/>
            <person name="Osuna-Cruz C.M."/>
            <person name="Vancaester E."/>
            <person name="Stenow R."/>
            <person name="Vandepoele K."/>
            <person name="Ploug H."/>
            <person name="Bruchert V."/>
            <person name="Godhe A."/>
            <person name="Topel M."/>
        </authorList>
    </citation>
    <scope>NUCLEOTIDE SEQUENCE</scope>
    <source>
        <strain evidence="3">R05AC</strain>
    </source>
</reference>
<feature type="signal peptide" evidence="2">
    <location>
        <begin position="1"/>
        <end position="22"/>
    </location>
</feature>
<evidence type="ECO:0000313" key="3">
    <source>
        <dbReference type="EMBL" id="KAK1745569.1"/>
    </source>
</evidence>
<organism evidence="3 4">
    <name type="scientific">Skeletonema marinoi</name>
    <dbReference type="NCBI Taxonomy" id="267567"/>
    <lineage>
        <taxon>Eukaryota</taxon>
        <taxon>Sar</taxon>
        <taxon>Stramenopiles</taxon>
        <taxon>Ochrophyta</taxon>
        <taxon>Bacillariophyta</taxon>
        <taxon>Coscinodiscophyceae</taxon>
        <taxon>Thalassiosirophycidae</taxon>
        <taxon>Thalassiosirales</taxon>
        <taxon>Skeletonemataceae</taxon>
        <taxon>Skeletonema</taxon>
        <taxon>Skeletonema marinoi-dohrnii complex</taxon>
    </lineage>
</organism>
<evidence type="ECO:0000313" key="4">
    <source>
        <dbReference type="Proteomes" id="UP001224775"/>
    </source>
</evidence>
<gene>
    <name evidence="3" type="ORF">QTG54_003493</name>
</gene>
<proteinExistence type="predicted"/>
<evidence type="ECO:0000256" key="2">
    <source>
        <dbReference type="SAM" id="SignalP"/>
    </source>
</evidence>
<comment type="caution">
    <text evidence="3">The sequence shown here is derived from an EMBL/GenBank/DDBJ whole genome shotgun (WGS) entry which is preliminary data.</text>
</comment>
<name>A0AAD8YFH3_9STRA</name>
<keyword evidence="4" id="KW-1185">Reference proteome</keyword>
<accession>A0AAD8YFH3</accession>
<dbReference type="EMBL" id="JATAAI010000005">
    <property type="protein sequence ID" value="KAK1745569.1"/>
    <property type="molecule type" value="Genomic_DNA"/>
</dbReference>
<sequence length="123" mass="13098">MNLSRVFIQLALSAALIASTVGSREGTSSAWHAPPKKAFGIRKSSERRSSPQPLSAVTVNMKQQAAPSDNLLDSIHQDDENSELASRHNQRIIPASARAAAVAFVSAAAIGTTRHALERIIPC</sequence>